<organism evidence="2 3">
    <name type="scientific">Paenibacillus solanacearum</name>
    <dbReference type="NCBI Taxonomy" id="2048548"/>
    <lineage>
        <taxon>Bacteria</taxon>
        <taxon>Bacillati</taxon>
        <taxon>Bacillota</taxon>
        <taxon>Bacilli</taxon>
        <taxon>Bacillales</taxon>
        <taxon>Paenibacillaceae</taxon>
        <taxon>Paenibacillus</taxon>
    </lineage>
</organism>
<proteinExistence type="predicted"/>
<evidence type="ECO:0000256" key="1">
    <source>
        <dbReference type="SAM" id="MobiDB-lite"/>
    </source>
</evidence>
<dbReference type="Proteomes" id="UP000693672">
    <property type="component" value="Unassembled WGS sequence"/>
</dbReference>
<sequence length="36" mass="4153">MEPEEREPAEETIVEEAEPEQETSEGHAHIEWAGYI</sequence>
<protein>
    <submittedName>
        <fullName evidence="2">Uncharacterized protein</fullName>
    </submittedName>
</protein>
<dbReference type="AlphaFoldDB" id="A0A916K3X6"/>
<keyword evidence="3" id="KW-1185">Reference proteome</keyword>
<dbReference type="EMBL" id="CAJVAS010000014">
    <property type="protein sequence ID" value="CAG7632582.1"/>
    <property type="molecule type" value="Genomic_DNA"/>
</dbReference>
<comment type="caution">
    <text evidence="2">The sequence shown here is derived from an EMBL/GenBank/DDBJ whole genome shotgun (WGS) entry which is preliminary data.</text>
</comment>
<accession>A0A916K3X6</accession>
<feature type="compositionally biased region" description="Acidic residues" evidence="1">
    <location>
        <begin position="1"/>
        <end position="23"/>
    </location>
</feature>
<evidence type="ECO:0000313" key="3">
    <source>
        <dbReference type="Proteomes" id="UP000693672"/>
    </source>
</evidence>
<evidence type="ECO:0000313" key="2">
    <source>
        <dbReference type="EMBL" id="CAG7632582.1"/>
    </source>
</evidence>
<name>A0A916K3X6_9BACL</name>
<gene>
    <name evidence="2" type="ORF">PAESOLCIP111_03394</name>
</gene>
<reference evidence="2" key="1">
    <citation type="submission" date="2021-06" db="EMBL/GenBank/DDBJ databases">
        <authorList>
            <person name="Criscuolo A."/>
        </authorList>
    </citation>
    <scope>NUCLEOTIDE SEQUENCE</scope>
    <source>
        <strain evidence="2">CIP111600</strain>
    </source>
</reference>
<feature type="region of interest" description="Disordered" evidence="1">
    <location>
        <begin position="1"/>
        <end position="36"/>
    </location>
</feature>